<keyword evidence="2" id="KW-0472">Membrane</keyword>
<keyword evidence="2" id="KW-0812">Transmembrane</keyword>
<protein>
    <submittedName>
        <fullName evidence="3">Uncharacterized protein involved in exopolysaccharide biosynthesis</fullName>
    </submittedName>
</protein>
<feature type="transmembrane region" description="Helical" evidence="2">
    <location>
        <begin position="30"/>
        <end position="49"/>
    </location>
</feature>
<name>A0A0D0QF01_9RHOB</name>
<dbReference type="PANTHER" id="PTHR32309:SF31">
    <property type="entry name" value="CAPSULAR EXOPOLYSACCHARIDE FAMILY"/>
    <property type="match status" value="1"/>
</dbReference>
<dbReference type="STRING" id="1123501.Wenmar_00281"/>
<accession>A0A0D0QF01</accession>
<feature type="coiled-coil region" evidence="1">
    <location>
        <begin position="195"/>
        <end position="314"/>
    </location>
</feature>
<evidence type="ECO:0000256" key="2">
    <source>
        <dbReference type="SAM" id="Phobius"/>
    </source>
</evidence>
<reference evidence="3 4" key="1">
    <citation type="submission" date="2013-01" db="EMBL/GenBank/DDBJ databases">
        <authorList>
            <person name="Fiebig A."/>
            <person name="Goeker M."/>
            <person name="Klenk H.-P.P."/>
        </authorList>
    </citation>
    <scope>NUCLEOTIDE SEQUENCE [LARGE SCALE GENOMIC DNA]</scope>
    <source>
        <strain evidence="3 4">DSM 24838</strain>
    </source>
</reference>
<comment type="caution">
    <text evidence="3">The sequence shown here is derived from an EMBL/GenBank/DDBJ whole genome shotgun (WGS) entry which is preliminary data.</text>
</comment>
<dbReference type="InterPro" id="IPR050445">
    <property type="entry name" value="Bact_polysacc_biosynth/exp"/>
</dbReference>
<feature type="transmembrane region" description="Helical" evidence="2">
    <location>
        <begin position="353"/>
        <end position="372"/>
    </location>
</feature>
<keyword evidence="4" id="KW-1185">Reference proteome</keyword>
<dbReference type="eggNOG" id="COG3206">
    <property type="taxonomic scope" value="Bacteria"/>
</dbReference>
<gene>
    <name evidence="3" type="ORF">Wenmar_00281</name>
</gene>
<dbReference type="PANTHER" id="PTHR32309">
    <property type="entry name" value="TYROSINE-PROTEIN KINASE"/>
    <property type="match status" value="1"/>
</dbReference>
<feature type="transmembrane region" description="Helical" evidence="2">
    <location>
        <begin position="411"/>
        <end position="434"/>
    </location>
</feature>
<sequence>MTDRGVRLTELVMGSFTSLKDVIRAVLRRWYLVVLICAVGVPLSVWYAMNTPRLYEATAVIQIEAPQVVETTTAGAPQAGGLTADSQLDLIEQRVMSRDSVLSIIDRFDLYPDVTSEVEKVALLRQSVTIAKLVDPAAQWRPDVQPSGLSISARMADPTEAAAVANEFLDRILAEAQRRSEGRAALTLEFYLSEEERVIAEIETVEEALTRYKEQNAASLPSAMDATRSRLATLSEQRVELERDLIALEGADRLRAEEAERQRTLLSQQRDLIDREIAESEAAIAQAPEVERQISAFERELAQLRDEFTIITQRRTEAAMNQLIESQDRSERFEVLETAVVPEFPVSTSRTKLAAAGAVAFGGLAVLLALALEMVGGRIRNAAQLEKQLGAKPVIVIPNLRSPRQRVLRRAAYALGGLVMAVAAILTAGLWRLVSANETRRDRGTAGVPAE</sequence>
<evidence type="ECO:0000313" key="3">
    <source>
        <dbReference type="EMBL" id="KIQ70907.1"/>
    </source>
</evidence>
<dbReference type="OrthoDB" id="7642308at2"/>
<evidence type="ECO:0000256" key="1">
    <source>
        <dbReference type="SAM" id="Coils"/>
    </source>
</evidence>
<dbReference type="AlphaFoldDB" id="A0A0D0QF01"/>
<organism evidence="3 4">
    <name type="scientific">Wenxinia marina DSM 24838</name>
    <dbReference type="NCBI Taxonomy" id="1123501"/>
    <lineage>
        <taxon>Bacteria</taxon>
        <taxon>Pseudomonadati</taxon>
        <taxon>Pseudomonadota</taxon>
        <taxon>Alphaproteobacteria</taxon>
        <taxon>Rhodobacterales</taxon>
        <taxon>Roseobacteraceae</taxon>
        <taxon>Wenxinia</taxon>
    </lineage>
</organism>
<proteinExistence type="predicted"/>
<keyword evidence="1" id="KW-0175">Coiled coil</keyword>
<dbReference type="EMBL" id="AONG01000003">
    <property type="protein sequence ID" value="KIQ70907.1"/>
    <property type="molecule type" value="Genomic_DNA"/>
</dbReference>
<evidence type="ECO:0000313" key="4">
    <source>
        <dbReference type="Proteomes" id="UP000035100"/>
    </source>
</evidence>
<dbReference type="Proteomes" id="UP000035100">
    <property type="component" value="Unassembled WGS sequence"/>
</dbReference>
<keyword evidence="2" id="KW-1133">Transmembrane helix</keyword>